<sequence>MMTLSNKKLFKVTAIAAAISLLTACGGSDSVKDAADVIEDKIDDLIDENKTLEGTFIDSAVAGINYECGDNSGVTDAEGKFDYKLGDACTFKLGDLELGSIANMTVESPIVTPFDIAEDSEKAIKIASLLQTIDADGNPENGIDLTSFDSTKLTADILNLNGNDFYQEVWQVTGVEAVTFEAAQKHMEQSLAQSKGYHSTAIEDVISKVEAVDNVEQLDIESFLAEINTILATDDGSNKNDINALKAIFSIVEILNDPRVQNRITLSNDSGYTAFLPQIIDASLNASDAMLKASTGSTEDISGLFFEMSTRLAAASDTLGQSFEDPNYVANYGAKANLNLTAEAAYAIQAIALGYSSVLSYFSAYNYASDSYYLPQSFAKELDVIDYSYVYDVQLQEYIEEYSASTINAEAEYTTAEISPDLLYKDDNFGRLHSDPKYLTLAKTSLIKIVEIGKKEYSLNNDDTTAEQEKNIAIIDAFLANLNAEDGSKSPIDLADYSNTVEGKVNLQAFYSPETALDRDDFNISASIDCGDLTYSEDYSKLMGSPMCSSGTYVDGEPVDWDSRTTLDYSNNDAGYSATMIYAVPAEINIDIEPKSEAVLDNFILECTEIDDNAVKSDCVIID</sequence>
<organism evidence="2 3">
    <name type="scientific">Colwellia echini</name>
    <dbReference type="NCBI Taxonomy" id="1982103"/>
    <lineage>
        <taxon>Bacteria</taxon>
        <taxon>Pseudomonadati</taxon>
        <taxon>Pseudomonadota</taxon>
        <taxon>Gammaproteobacteria</taxon>
        <taxon>Alteromonadales</taxon>
        <taxon>Colwelliaceae</taxon>
        <taxon>Colwellia</taxon>
    </lineage>
</organism>
<protein>
    <recommendedName>
        <fullName evidence="4">Lipoprotein</fullName>
    </recommendedName>
</protein>
<keyword evidence="1" id="KW-0732">Signal</keyword>
<dbReference type="PROSITE" id="PS51257">
    <property type="entry name" value="PROKAR_LIPOPROTEIN"/>
    <property type="match status" value="1"/>
</dbReference>
<evidence type="ECO:0008006" key="4">
    <source>
        <dbReference type="Google" id="ProtNLM"/>
    </source>
</evidence>
<comment type="caution">
    <text evidence="2">The sequence shown here is derived from an EMBL/GenBank/DDBJ whole genome shotgun (WGS) entry which is preliminary data.</text>
</comment>
<proteinExistence type="predicted"/>
<accession>A0ABY3MV42</accession>
<dbReference type="EMBL" id="PJAI02000015">
    <property type="protein sequence ID" value="TYK64962.1"/>
    <property type="molecule type" value="Genomic_DNA"/>
</dbReference>
<feature type="chain" id="PRO_5045739127" description="Lipoprotein" evidence="1">
    <location>
        <begin position="25"/>
        <end position="623"/>
    </location>
</feature>
<feature type="signal peptide" evidence="1">
    <location>
        <begin position="1"/>
        <end position="24"/>
    </location>
</feature>
<evidence type="ECO:0000256" key="1">
    <source>
        <dbReference type="SAM" id="SignalP"/>
    </source>
</evidence>
<reference evidence="2 3" key="1">
    <citation type="submission" date="2019-08" db="EMBL/GenBank/DDBJ databases">
        <title>Microbe sample from Colwellia echini.</title>
        <authorList>
            <person name="Christiansen L."/>
            <person name="Pathiraja D."/>
            <person name="Schultz-Johansen M."/>
            <person name="Choi I.-G."/>
            <person name="Stougaard P."/>
        </authorList>
    </citation>
    <scope>NUCLEOTIDE SEQUENCE [LARGE SCALE GENOMIC DNA]</scope>
    <source>
        <strain evidence="2 3">A3</strain>
    </source>
</reference>
<gene>
    <name evidence="2" type="ORF">CWS31_012605</name>
</gene>
<evidence type="ECO:0000313" key="2">
    <source>
        <dbReference type="EMBL" id="TYK64962.1"/>
    </source>
</evidence>
<evidence type="ECO:0000313" key="3">
    <source>
        <dbReference type="Proteomes" id="UP000815846"/>
    </source>
</evidence>
<keyword evidence="3" id="KW-1185">Reference proteome</keyword>
<name>A0ABY3MV42_9GAMM</name>
<dbReference type="RefSeq" id="WP_148747764.1">
    <property type="nucleotide sequence ID" value="NZ_PJAI02000015.1"/>
</dbReference>
<dbReference type="Proteomes" id="UP000815846">
    <property type="component" value="Unassembled WGS sequence"/>
</dbReference>